<organism evidence="1">
    <name type="scientific">marine sediment metagenome</name>
    <dbReference type="NCBI Taxonomy" id="412755"/>
    <lineage>
        <taxon>unclassified sequences</taxon>
        <taxon>metagenomes</taxon>
        <taxon>ecological metagenomes</taxon>
    </lineage>
</organism>
<proteinExistence type="predicted"/>
<feature type="non-terminal residue" evidence="1">
    <location>
        <position position="1"/>
    </location>
</feature>
<protein>
    <submittedName>
        <fullName evidence="1">Uncharacterized protein</fullName>
    </submittedName>
</protein>
<dbReference type="AlphaFoldDB" id="A0A0F9F2E0"/>
<gene>
    <name evidence="1" type="ORF">LCGC14_2357700</name>
</gene>
<name>A0A0F9F2E0_9ZZZZ</name>
<sequence>PILNITNYGYGGMESNFSSYLNETHSCVNLTMSTTNDKSSGFLLNATWRDYFVDFSYLGSQGLWMWADYSCNYTTWKLWEPDLHFRNCCEDCICSEDII</sequence>
<accession>A0A0F9F2E0</accession>
<evidence type="ECO:0000313" key="1">
    <source>
        <dbReference type="EMBL" id="KKL45237.1"/>
    </source>
</evidence>
<dbReference type="EMBL" id="LAZR01034466">
    <property type="protein sequence ID" value="KKL45237.1"/>
    <property type="molecule type" value="Genomic_DNA"/>
</dbReference>
<comment type="caution">
    <text evidence="1">The sequence shown here is derived from an EMBL/GenBank/DDBJ whole genome shotgun (WGS) entry which is preliminary data.</text>
</comment>
<reference evidence="1" key="1">
    <citation type="journal article" date="2015" name="Nature">
        <title>Complex archaea that bridge the gap between prokaryotes and eukaryotes.</title>
        <authorList>
            <person name="Spang A."/>
            <person name="Saw J.H."/>
            <person name="Jorgensen S.L."/>
            <person name="Zaremba-Niedzwiedzka K."/>
            <person name="Martijn J."/>
            <person name="Lind A.E."/>
            <person name="van Eijk R."/>
            <person name="Schleper C."/>
            <person name="Guy L."/>
            <person name="Ettema T.J."/>
        </authorList>
    </citation>
    <scope>NUCLEOTIDE SEQUENCE</scope>
</reference>